<feature type="transmembrane region" description="Helical" evidence="1">
    <location>
        <begin position="38"/>
        <end position="57"/>
    </location>
</feature>
<dbReference type="InterPro" id="IPR016186">
    <property type="entry name" value="C-type_lectin-like/link_sf"/>
</dbReference>
<sequence length="324" mass="36802">MLTAPVYCSPEEALKLKRPRGVLETLKFYLWSENVPTILMWSVVICSASFITLTISLRGFFFYVCEKCPPVPVIVPPPCPKLECPECGQLPCTVQEECPPGWLYQNGLCGYVSPDERTYRDAEIACTENGAILSNTNTIHVFVPNRYAGIYIWSKPRSLNRLETSKYCQLGRVNFPVERTEVPCDEFHPFICVKSPRLPSKCPNGWRIDVATNRCYFISLTAVSQRKAVDTCSSLNAQLTHPGDEHVHEFCGDRKEAVWTSTCRKQNTNHTEWYTADGIILRGPPVNFEDVAFGNTSCLVYNCLSKRYETSTNQHYYLCFKIMG</sequence>
<keyword evidence="1" id="KW-0472">Membrane</keyword>
<dbReference type="CDD" id="cd00037">
    <property type="entry name" value="CLECT"/>
    <property type="match status" value="1"/>
</dbReference>
<dbReference type="GO" id="GO:0030246">
    <property type="term" value="F:carbohydrate binding"/>
    <property type="evidence" value="ECO:0007669"/>
    <property type="project" value="UniProtKB-KW"/>
</dbReference>
<dbReference type="InterPro" id="IPR016187">
    <property type="entry name" value="CTDL_fold"/>
</dbReference>
<reference evidence="2" key="1">
    <citation type="journal article" date="2017" name="Vet. Pathol.">
        <title>Ranid Herpesvirus 3 and Proliferative Dermatitis in Free-Ranging Wild Common Frogs (Rana Temporaria).</title>
        <authorList>
            <person name="Origgi F.C."/>
            <person name="Schmidt B.R."/>
            <person name="Lohmann P."/>
            <person name="Otten P."/>
            <person name="Akdesir E."/>
            <person name="Gaschen V."/>
            <person name="Aguilar-Bultet L."/>
            <person name="Wahli T."/>
            <person name="Sattler U."/>
            <person name="Stoffel M.H."/>
        </authorList>
    </citation>
    <scope>NUCLEOTIDE SEQUENCE [LARGE SCALE GENOMIC DNA]</scope>
    <source>
        <strain evidence="2">FO1_2015</strain>
    </source>
</reference>
<dbReference type="GeneID" id="32878285"/>
<protein>
    <submittedName>
        <fullName evidence="2">C-type lectin protein</fullName>
    </submittedName>
</protein>
<dbReference type="RefSeq" id="YP_009362460.1">
    <property type="nucleotide sequence ID" value="NC_034618.1"/>
</dbReference>
<accession>A0A1X9T5H5</accession>
<dbReference type="EMBL" id="KX832224">
    <property type="protein sequence ID" value="ARR28951.1"/>
    <property type="molecule type" value="Genomic_DNA"/>
</dbReference>
<name>A0A1X9T5H5_9VIRU</name>
<keyword evidence="3" id="KW-1185">Reference proteome</keyword>
<evidence type="ECO:0000256" key="1">
    <source>
        <dbReference type="SAM" id="Phobius"/>
    </source>
</evidence>
<evidence type="ECO:0000313" key="3">
    <source>
        <dbReference type="Proteomes" id="UP000203507"/>
    </source>
</evidence>
<keyword evidence="2" id="KW-0430">Lectin</keyword>
<evidence type="ECO:0000313" key="2">
    <source>
        <dbReference type="EMBL" id="ARR28951.1"/>
    </source>
</evidence>
<keyword evidence="1" id="KW-0812">Transmembrane</keyword>
<dbReference type="SUPFAM" id="SSF56436">
    <property type="entry name" value="C-type lectin-like"/>
    <property type="match status" value="2"/>
</dbReference>
<keyword evidence="1" id="KW-1133">Transmembrane helix</keyword>
<proteinExistence type="predicted"/>
<dbReference type="KEGG" id="vg:32878285"/>
<organism evidence="2">
    <name type="scientific">Ranid herpesvirus 3</name>
    <dbReference type="NCBI Taxonomy" id="1987509"/>
    <lineage>
        <taxon>Viruses</taxon>
        <taxon>Duplodnaviria</taxon>
        <taxon>Heunggongvirae</taxon>
        <taxon>Peploviricota</taxon>
        <taxon>Herviviricetes</taxon>
        <taxon>Herpesvirales</taxon>
        <taxon>Alloherpesviridae</taxon>
        <taxon>Batravirus</taxon>
        <taxon>Batravirus ranidallo3</taxon>
    </lineage>
</organism>
<dbReference type="Gene3D" id="3.10.100.10">
    <property type="entry name" value="Mannose-Binding Protein A, subunit A"/>
    <property type="match status" value="2"/>
</dbReference>
<dbReference type="Proteomes" id="UP000203507">
    <property type="component" value="Segment"/>
</dbReference>